<evidence type="ECO:0000313" key="3">
    <source>
        <dbReference type="EMBL" id="CCA75519.1"/>
    </source>
</evidence>
<evidence type="ECO:0000256" key="2">
    <source>
        <dbReference type="SAM" id="Phobius"/>
    </source>
</evidence>
<dbReference type="InParanoid" id="G4TW26"/>
<dbReference type="OMA" id="CHPTNIR"/>
<dbReference type="EMBL" id="CAFZ01000464">
    <property type="protein sequence ID" value="CCA75519.1"/>
    <property type="molecule type" value="Genomic_DNA"/>
</dbReference>
<dbReference type="PANTHER" id="PTHR35184:SF1">
    <property type="entry name" value="INTEGRAL MEMBRANE PROTEIN"/>
    <property type="match status" value="1"/>
</dbReference>
<evidence type="ECO:0000313" key="4">
    <source>
        <dbReference type="Proteomes" id="UP000007148"/>
    </source>
</evidence>
<dbReference type="HOGENOM" id="CLU_067872_0_0_1"/>
<gene>
    <name evidence="3" type="ORF">PIIN_09502</name>
</gene>
<organism evidence="3 4">
    <name type="scientific">Serendipita indica (strain DSM 11827)</name>
    <name type="common">Root endophyte fungus</name>
    <name type="synonym">Piriformospora indica</name>
    <dbReference type="NCBI Taxonomy" id="1109443"/>
    <lineage>
        <taxon>Eukaryota</taxon>
        <taxon>Fungi</taxon>
        <taxon>Dikarya</taxon>
        <taxon>Basidiomycota</taxon>
        <taxon>Agaricomycotina</taxon>
        <taxon>Agaricomycetes</taxon>
        <taxon>Sebacinales</taxon>
        <taxon>Serendipitaceae</taxon>
        <taxon>Serendipita</taxon>
    </lineage>
</organism>
<evidence type="ECO:0000256" key="1">
    <source>
        <dbReference type="SAM" id="MobiDB-lite"/>
    </source>
</evidence>
<name>G4TW26_SERID</name>
<reference evidence="3 4" key="1">
    <citation type="journal article" date="2011" name="PLoS Pathog.">
        <title>Endophytic Life Strategies Decoded by Genome and Transcriptome Analyses of the Mutualistic Root Symbiont Piriformospora indica.</title>
        <authorList>
            <person name="Zuccaro A."/>
            <person name="Lahrmann U."/>
            <person name="Guldener U."/>
            <person name="Langen G."/>
            <person name="Pfiffi S."/>
            <person name="Biedenkopf D."/>
            <person name="Wong P."/>
            <person name="Samans B."/>
            <person name="Grimm C."/>
            <person name="Basiewicz M."/>
            <person name="Murat C."/>
            <person name="Martin F."/>
            <person name="Kogel K.H."/>
        </authorList>
    </citation>
    <scope>NUCLEOTIDE SEQUENCE [LARGE SCALE GENOMIC DNA]</scope>
    <source>
        <strain evidence="3 4">DSM 11827</strain>
    </source>
</reference>
<keyword evidence="2" id="KW-1133">Transmembrane helix</keyword>
<sequence length="351" mass="38508">MSAPGTTPGPAAHMMVPPGGIPNNTDLILSAVFIPLFLGIGLYFHFRIFHAYGKKFIWSILCFGFCMARIAALSLRIAVVKHVTDKTLNIIAQVFIAAGVVLLFFVNLQMSRRFFGQIHPHHASWVRIFVNFFAVLIIPVLAMVITTVVQSFLTTDAHILSIDRKVRLVASVFLVILAFLPIPIVLLVLILKALAPGGLDKPEPLAEGDADPEADADARLEKERILHANGTKPNPEAKETAKGGHMSGKVSKVTNQPLARGEPKTGFGPTPVGKKEILETALFIIIPGVLLTFEQGVRCAQAFHVPKFGEKTPWYMTKAAFWVCIFGFEIISVFVFGIAVLPRRFSHLRIV</sequence>
<feature type="transmembrane region" description="Helical" evidence="2">
    <location>
        <begin position="56"/>
        <end position="78"/>
    </location>
</feature>
<feature type="transmembrane region" description="Helical" evidence="2">
    <location>
        <begin position="319"/>
        <end position="341"/>
    </location>
</feature>
<dbReference type="STRING" id="1109443.G4TW26"/>
<proteinExistence type="predicted"/>
<keyword evidence="2" id="KW-0812">Transmembrane</keyword>
<keyword evidence="4" id="KW-1185">Reference proteome</keyword>
<dbReference type="OrthoDB" id="3357002at2759"/>
<comment type="caution">
    <text evidence="3">The sequence shown here is derived from an EMBL/GenBank/DDBJ whole genome shotgun (WGS) entry which is preliminary data.</text>
</comment>
<dbReference type="AlphaFoldDB" id="G4TW26"/>
<feature type="transmembrane region" description="Helical" evidence="2">
    <location>
        <begin position="90"/>
        <end position="108"/>
    </location>
</feature>
<protein>
    <submittedName>
        <fullName evidence="3">Uncharacterized protein</fullName>
    </submittedName>
</protein>
<dbReference type="Proteomes" id="UP000007148">
    <property type="component" value="Unassembled WGS sequence"/>
</dbReference>
<keyword evidence="2" id="KW-0472">Membrane</keyword>
<feature type="transmembrane region" description="Helical" evidence="2">
    <location>
        <begin position="277"/>
        <end position="293"/>
    </location>
</feature>
<feature type="transmembrane region" description="Helical" evidence="2">
    <location>
        <begin position="169"/>
        <end position="191"/>
    </location>
</feature>
<accession>G4TW26</accession>
<feature type="transmembrane region" description="Helical" evidence="2">
    <location>
        <begin position="128"/>
        <end position="149"/>
    </location>
</feature>
<feature type="region of interest" description="Disordered" evidence="1">
    <location>
        <begin position="225"/>
        <end position="267"/>
    </location>
</feature>
<feature type="transmembrane region" description="Helical" evidence="2">
    <location>
        <begin position="27"/>
        <end position="44"/>
    </location>
</feature>
<dbReference type="PANTHER" id="PTHR35184">
    <property type="entry name" value="YALI0C10208P"/>
    <property type="match status" value="1"/>
</dbReference>